<organism evidence="2">
    <name type="scientific">Candidatus Kentrum sp. LPFa</name>
    <dbReference type="NCBI Taxonomy" id="2126335"/>
    <lineage>
        <taxon>Bacteria</taxon>
        <taxon>Pseudomonadati</taxon>
        <taxon>Pseudomonadota</taxon>
        <taxon>Gammaproteobacteria</taxon>
        <taxon>Candidatus Kentrum</taxon>
    </lineage>
</organism>
<gene>
    <name evidence="2" type="ORF">BECKLPF1236B_GA0070989_102019</name>
</gene>
<keyword evidence="1" id="KW-0812">Transmembrane</keyword>
<feature type="transmembrane region" description="Helical" evidence="1">
    <location>
        <begin position="25"/>
        <end position="44"/>
    </location>
</feature>
<evidence type="ECO:0000313" key="2">
    <source>
        <dbReference type="EMBL" id="VFK11162.1"/>
    </source>
</evidence>
<keyword evidence="1" id="KW-0472">Membrane</keyword>
<sequence>MWVESSICIMSIEGEVKVNSSHRSVMLHSESIFLGFFLIFFAHFHWEMQSPNPENPKPKRSMKYHFFRFSDFLIILFRIFRESD</sequence>
<dbReference type="AlphaFoldDB" id="A0A450W2D7"/>
<proteinExistence type="predicted"/>
<name>A0A450W2D7_9GAMM</name>
<keyword evidence="1" id="KW-1133">Transmembrane helix</keyword>
<accession>A0A450W2D7</accession>
<evidence type="ECO:0000256" key="1">
    <source>
        <dbReference type="SAM" id="Phobius"/>
    </source>
</evidence>
<reference evidence="2" key="1">
    <citation type="submission" date="2019-02" db="EMBL/GenBank/DDBJ databases">
        <authorList>
            <person name="Gruber-Vodicka R. H."/>
            <person name="Seah K. B. B."/>
        </authorList>
    </citation>
    <scope>NUCLEOTIDE SEQUENCE</scope>
    <source>
        <strain evidence="2">BECK_S313</strain>
    </source>
</reference>
<protein>
    <submittedName>
        <fullName evidence="2">Uncharacterized protein</fullName>
    </submittedName>
</protein>
<dbReference type="EMBL" id="CAADFK010000020">
    <property type="protein sequence ID" value="VFK11162.1"/>
    <property type="molecule type" value="Genomic_DNA"/>
</dbReference>